<dbReference type="Proteomes" id="UP000186997">
    <property type="component" value="Unassembled WGS sequence"/>
</dbReference>
<gene>
    <name evidence="1" type="ORF">SAMN05421665_1117</name>
</gene>
<name>A0A1R3WR81_9RHOB</name>
<organism evidence="1 2">
    <name type="scientific">Yoonia rosea</name>
    <dbReference type="NCBI Taxonomy" id="287098"/>
    <lineage>
        <taxon>Bacteria</taxon>
        <taxon>Pseudomonadati</taxon>
        <taxon>Pseudomonadota</taxon>
        <taxon>Alphaproteobacteria</taxon>
        <taxon>Rhodobacterales</taxon>
        <taxon>Paracoccaceae</taxon>
        <taxon>Yoonia</taxon>
    </lineage>
</organism>
<reference evidence="2" key="1">
    <citation type="submission" date="2017-01" db="EMBL/GenBank/DDBJ databases">
        <authorList>
            <person name="Varghese N."/>
            <person name="Submissions S."/>
        </authorList>
    </citation>
    <scope>NUCLEOTIDE SEQUENCE [LARGE SCALE GENOMIC DNA]</scope>
    <source>
        <strain evidence="2">DSM 29591</strain>
    </source>
</reference>
<accession>A0A1R3WR81</accession>
<evidence type="ECO:0000313" key="2">
    <source>
        <dbReference type="Proteomes" id="UP000186997"/>
    </source>
</evidence>
<protein>
    <submittedName>
        <fullName evidence="1">Uncharacterized protein</fullName>
    </submittedName>
</protein>
<keyword evidence="2" id="KW-1185">Reference proteome</keyword>
<dbReference type="AlphaFoldDB" id="A0A1R3WR81"/>
<evidence type="ECO:0000313" key="1">
    <source>
        <dbReference type="EMBL" id="SIT80493.1"/>
    </source>
</evidence>
<sequence length="97" mass="10709">MADYLFKTVLVILGQSTTQPVDDHKDYGRRENSPYDNQQKFHEMSLASGHRAATPAGCGCAISAELVPVRPYAWGIFAHIPSVLNALCFQKTEVQPC</sequence>
<dbReference type="STRING" id="287098.SAMN05421665_1117"/>
<dbReference type="EMBL" id="FTPR01000001">
    <property type="protein sequence ID" value="SIT80493.1"/>
    <property type="molecule type" value="Genomic_DNA"/>
</dbReference>
<proteinExistence type="predicted"/>